<sequence>MTGKIQFALWSYDQLTNKRVANQCTHPTFNGVTV</sequence>
<reference evidence="1" key="1">
    <citation type="journal article" date="2021" name="Proc. Natl. Acad. Sci. U.S.A.">
        <title>A Catalog of Tens of Thousands of Viruses from Human Metagenomes Reveals Hidden Associations with Chronic Diseases.</title>
        <authorList>
            <person name="Tisza M.J."/>
            <person name="Buck C.B."/>
        </authorList>
    </citation>
    <scope>NUCLEOTIDE SEQUENCE</scope>
    <source>
        <strain evidence="1">CtGa111</strain>
    </source>
</reference>
<evidence type="ECO:0000313" key="1">
    <source>
        <dbReference type="EMBL" id="DAG04790.1"/>
    </source>
</evidence>
<protein>
    <submittedName>
        <fullName evidence="1">Uncharacterized protein</fullName>
    </submittedName>
</protein>
<dbReference type="EMBL" id="BK016245">
    <property type="protein sequence ID" value="DAG04790.1"/>
    <property type="molecule type" value="Genomic_DNA"/>
</dbReference>
<accession>A0A8S5VDN2</accession>
<name>A0A8S5VDN2_9CAUD</name>
<organism evidence="1">
    <name type="scientific">Siphoviridae sp. ctGa111</name>
    <dbReference type="NCBI Taxonomy" id="2825413"/>
    <lineage>
        <taxon>Viruses</taxon>
        <taxon>Duplodnaviria</taxon>
        <taxon>Heunggongvirae</taxon>
        <taxon>Uroviricota</taxon>
        <taxon>Caudoviricetes</taxon>
    </lineage>
</organism>
<proteinExistence type="predicted"/>